<organism evidence="3 4">
    <name type="scientific">Roseateles agri</name>
    <dbReference type="NCBI Taxonomy" id="3098619"/>
    <lineage>
        <taxon>Bacteria</taxon>
        <taxon>Pseudomonadati</taxon>
        <taxon>Pseudomonadota</taxon>
        <taxon>Betaproteobacteria</taxon>
        <taxon>Burkholderiales</taxon>
        <taxon>Sphaerotilaceae</taxon>
        <taxon>Roseateles</taxon>
    </lineage>
</organism>
<dbReference type="Pfam" id="PF13410">
    <property type="entry name" value="GST_C_2"/>
    <property type="match status" value="1"/>
</dbReference>
<protein>
    <submittedName>
        <fullName evidence="3">Glutathione S-transferase</fullName>
    </submittedName>
</protein>
<dbReference type="InterPro" id="IPR004045">
    <property type="entry name" value="Glutathione_S-Trfase_N"/>
</dbReference>
<evidence type="ECO:0000259" key="1">
    <source>
        <dbReference type="PROSITE" id="PS50404"/>
    </source>
</evidence>
<dbReference type="SUPFAM" id="SSF52833">
    <property type="entry name" value="Thioredoxin-like"/>
    <property type="match status" value="1"/>
</dbReference>
<dbReference type="InterPro" id="IPR010987">
    <property type="entry name" value="Glutathione-S-Trfase_C-like"/>
</dbReference>
<feature type="domain" description="GST C-terminal" evidence="2">
    <location>
        <begin position="91"/>
        <end position="212"/>
    </location>
</feature>
<name>A0ABU5DHG5_9BURK</name>
<gene>
    <name evidence="3" type="ORF">SNE35_14530</name>
</gene>
<feature type="domain" description="GST N-terminal" evidence="1">
    <location>
        <begin position="9"/>
        <end position="88"/>
    </location>
</feature>
<dbReference type="InterPro" id="IPR050983">
    <property type="entry name" value="GST_Omega/HSP26"/>
</dbReference>
<dbReference type="Gene3D" id="3.40.30.10">
    <property type="entry name" value="Glutaredoxin"/>
    <property type="match status" value="1"/>
</dbReference>
<dbReference type="InterPro" id="IPR036249">
    <property type="entry name" value="Thioredoxin-like_sf"/>
</dbReference>
<proteinExistence type="predicted"/>
<accession>A0ABU5DHG5</accession>
<sequence>MLSSSTPSGLPVLYSFRRCPYAIRARLAIKVSGVRVALREVVLRDKPAALLQASSKATVPVLQLPDGRVLEQSLDIMRWALEQHDPQGWLRLQEQEEVLALIDLNDGPFKQALDRYKYAPRHPERPASAWRDEAAELMLAPLNARLADRPFLLRDTPSLADMAIAPFIRQFAAVEPGWFESAPFESLRAWLNRIVSSELFDAVMTKFTPWQPGDTETTF</sequence>
<dbReference type="Proteomes" id="UP001285263">
    <property type="component" value="Unassembled WGS sequence"/>
</dbReference>
<dbReference type="PROSITE" id="PS50405">
    <property type="entry name" value="GST_CTER"/>
    <property type="match status" value="1"/>
</dbReference>
<dbReference type="CDD" id="cd03196">
    <property type="entry name" value="GST_C_5"/>
    <property type="match status" value="1"/>
</dbReference>
<dbReference type="PANTHER" id="PTHR43968:SF6">
    <property type="entry name" value="GLUTATHIONE S-TRANSFERASE OMEGA"/>
    <property type="match status" value="1"/>
</dbReference>
<dbReference type="SUPFAM" id="SSF47616">
    <property type="entry name" value="GST C-terminal domain-like"/>
    <property type="match status" value="1"/>
</dbReference>
<comment type="caution">
    <text evidence="3">The sequence shown here is derived from an EMBL/GenBank/DDBJ whole genome shotgun (WGS) entry which is preliminary data.</text>
</comment>
<dbReference type="PANTHER" id="PTHR43968">
    <property type="match status" value="1"/>
</dbReference>
<dbReference type="Pfam" id="PF13417">
    <property type="entry name" value="GST_N_3"/>
    <property type="match status" value="1"/>
</dbReference>
<evidence type="ECO:0000313" key="3">
    <source>
        <dbReference type="EMBL" id="MDY0745733.1"/>
    </source>
</evidence>
<evidence type="ECO:0000313" key="4">
    <source>
        <dbReference type="Proteomes" id="UP001285263"/>
    </source>
</evidence>
<dbReference type="InterPro" id="IPR036282">
    <property type="entry name" value="Glutathione-S-Trfase_C_sf"/>
</dbReference>
<dbReference type="Gene3D" id="1.20.1050.10">
    <property type="match status" value="1"/>
</dbReference>
<evidence type="ECO:0000259" key="2">
    <source>
        <dbReference type="PROSITE" id="PS50405"/>
    </source>
</evidence>
<keyword evidence="4" id="KW-1185">Reference proteome</keyword>
<dbReference type="PROSITE" id="PS50404">
    <property type="entry name" value="GST_NTER"/>
    <property type="match status" value="1"/>
</dbReference>
<dbReference type="SFLD" id="SFLDS00019">
    <property type="entry name" value="Glutathione_Transferase_(cytos"/>
    <property type="match status" value="1"/>
</dbReference>
<reference evidence="3 4" key="1">
    <citation type="submission" date="2023-11" db="EMBL/GenBank/DDBJ databases">
        <title>Paucibacter sp. nov., isolated from fresh soil in Korea.</title>
        <authorList>
            <person name="Le N.T.T."/>
        </authorList>
    </citation>
    <scope>NUCLEOTIDE SEQUENCE [LARGE SCALE GENOMIC DNA]</scope>
    <source>
        <strain evidence="3 4">R3-3</strain>
    </source>
</reference>
<dbReference type="InterPro" id="IPR040079">
    <property type="entry name" value="Glutathione_S-Trfase"/>
</dbReference>
<dbReference type="EMBL" id="JAXCLA010000004">
    <property type="protein sequence ID" value="MDY0745733.1"/>
    <property type="molecule type" value="Genomic_DNA"/>
</dbReference>